<dbReference type="AlphaFoldDB" id="A0A0P1MW43"/>
<evidence type="ECO:0000313" key="2">
    <source>
        <dbReference type="EMBL" id="CUT00277.1"/>
    </source>
</evidence>
<organism evidence="2 3">
    <name type="scientific">Candidatus Chryseopegocella kryptomonas</name>
    <dbReference type="NCBI Taxonomy" id="1633643"/>
    <lineage>
        <taxon>Bacteria</taxon>
        <taxon>Pseudomonadati</taxon>
        <taxon>Candidatus Kryptoniota</taxon>
        <taxon>Candidatus Chryseopegocella</taxon>
    </lineage>
</organism>
<reference evidence="3" key="1">
    <citation type="submission" date="2015-11" db="EMBL/GenBank/DDBJ databases">
        <authorList>
            <person name="Varghese N."/>
        </authorList>
    </citation>
    <scope>NUCLEOTIDE SEQUENCE [LARGE SCALE GENOMIC DNA]</scope>
    <source>
        <strain evidence="3">JGI-23</strain>
    </source>
</reference>
<dbReference type="Proteomes" id="UP000199197">
    <property type="component" value="Unassembled WGS sequence"/>
</dbReference>
<keyword evidence="1" id="KW-0732">Signal</keyword>
<evidence type="ECO:0000256" key="1">
    <source>
        <dbReference type="SAM" id="SignalP"/>
    </source>
</evidence>
<evidence type="ECO:0000313" key="3">
    <source>
        <dbReference type="Proteomes" id="UP000199197"/>
    </source>
</evidence>
<gene>
    <name evidence="2" type="ORF">JGI23_00825</name>
</gene>
<dbReference type="EMBL" id="CZVW01000007">
    <property type="protein sequence ID" value="CUT00277.1"/>
    <property type="molecule type" value="Genomic_DNA"/>
</dbReference>
<sequence>MGGIMKIAILMLAFFTLGAFAQKDGKLKIQQIKNATVHCVAYDTTIKLKNGKFLLDETTEEGFRNYLEVSLVEDKIAFGDVDGDGDEDAVIILASTGGGSGYFYEVGVILNQNGKPEYLTGEVLGDRVKVNFVKILSDRSILIDMVVHGEDDPMCCPSTPKIIRYKVARGKLKEID</sequence>
<keyword evidence="3" id="KW-1185">Reference proteome</keyword>
<evidence type="ECO:0008006" key="4">
    <source>
        <dbReference type="Google" id="ProtNLM"/>
    </source>
</evidence>
<protein>
    <recommendedName>
        <fullName evidence="4">VCBS repeat-containing protein</fullName>
    </recommendedName>
</protein>
<name>A0A0P1MW43_9BACT</name>
<accession>A0A0P1MW43</accession>
<proteinExistence type="predicted"/>
<feature type="chain" id="PRO_5006067790" description="VCBS repeat-containing protein" evidence="1">
    <location>
        <begin position="22"/>
        <end position="176"/>
    </location>
</feature>
<feature type="signal peptide" evidence="1">
    <location>
        <begin position="1"/>
        <end position="21"/>
    </location>
</feature>